<evidence type="ECO:0000313" key="2">
    <source>
        <dbReference type="EMBL" id="KAG8050985.1"/>
    </source>
</evidence>
<organism evidence="2 3">
    <name type="scientific">Zizania palustris</name>
    <name type="common">Northern wild rice</name>
    <dbReference type="NCBI Taxonomy" id="103762"/>
    <lineage>
        <taxon>Eukaryota</taxon>
        <taxon>Viridiplantae</taxon>
        <taxon>Streptophyta</taxon>
        <taxon>Embryophyta</taxon>
        <taxon>Tracheophyta</taxon>
        <taxon>Spermatophyta</taxon>
        <taxon>Magnoliopsida</taxon>
        <taxon>Liliopsida</taxon>
        <taxon>Poales</taxon>
        <taxon>Poaceae</taxon>
        <taxon>BOP clade</taxon>
        <taxon>Oryzoideae</taxon>
        <taxon>Oryzeae</taxon>
        <taxon>Zizaniinae</taxon>
        <taxon>Zizania</taxon>
    </lineage>
</organism>
<name>A0A8J5V4K3_ZIZPA</name>
<proteinExistence type="predicted"/>
<feature type="compositionally biased region" description="Basic and acidic residues" evidence="1">
    <location>
        <begin position="1"/>
        <end position="25"/>
    </location>
</feature>
<evidence type="ECO:0000256" key="1">
    <source>
        <dbReference type="SAM" id="MobiDB-lite"/>
    </source>
</evidence>
<feature type="region of interest" description="Disordered" evidence="1">
    <location>
        <begin position="1"/>
        <end position="40"/>
    </location>
</feature>
<reference evidence="2" key="2">
    <citation type="submission" date="2021-02" db="EMBL/GenBank/DDBJ databases">
        <authorList>
            <person name="Kimball J.A."/>
            <person name="Haas M.W."/>
            <person name="Macchietto M."/>
            <person name="Kono T."/>
            <person name="Duquette J."/>
            <person name="Shao M."/>
        </authorList>
    </citation>
    <scope>NUCLEOTIDE SEQUENCE</scope>
    <source>
        <tissue evidence="2">Fresh leaf tissue</tissue>
    </source>
</reference>
<dbReference type="Proteomes" id="UP000729402">
    <property type="component" value="Unassembled WGS sequence"/>
</dbReference>
<evidence type="ECO:0000313" key="3">
    <source>
        <dbReference type="Proteomes" id="UP000729402"/>
    </source>
</evidence>
<dbReference type="AlphaFoldDB" id="A0A8J5V4K3"/>
<reference evidence="2" key="1">
    <citation type="journal article" date="2021" name="bioRxiv">
        <title>Whole Genome Assembly and Annotation of Northern Wild Rice, Zizania palustris L., Supports a Whole Genome Duplication in the Zizania Genus.</title>
        <authorList>
            <person name="Haas M."/>
            <person name="Kono T."/>
            <person name="Macchietto M."/>
            <person name="Millas R."/>
            <person name="McGilp L."/>
            <person name="Shao M."/>
            <person name="Duquette J."/>
            <person name="Hirsch C.N."/>
            <person name="Kimball J."/>
        </authorList>
    </citation>
    <scope>NUCLEOTIDE SEQUENCE</scope>
    <source>
        <tissue evidence="2">Fresh leaf tissue</tissue>
    </source>
</reference>
<protein>
    <submittedName>
        <fullName evidence="2">Uncharacterized protein</fullName>
    </submittedName>
</protein>
<sequence length="104" mass="11536">MVERRSGEARRRSGEARPRGADTARRGAAPASARRSPGECAARPHLHQRALLIGGVLMVVEHLSYKDLHYEWLVFVLHHLVVSGIGVPSNLCIQRRGIGCYTRD</sequence>
<feature type="compositionally biased region" description="Low complexity" evidence="1">
    <location>
        <begin position="26"/>
        <end position="35"/>
    </location>
</feature>
<dbReference type="EMBL" id="JAAALK010000289">
    <property type="protein sequence ID" value="KAG8050985.1"/>
    <property type="molecule type" value="Genomic_DNA"/>
</dbReference>
<accession>A0A8J5V4K3</accession>
<comment type="caution">
    <text evidence="2">The sequence shown here is derived from an EMBL/GenBank/DDBJ whole genome shotgun (WGS) entry which is preliminary data.</text>
</comment>
<keyword evidence="3" id="KW-1185">Reference proteome</keyword>
<gene>
    <name evidence="2" type="ORF">GUJ93_ZPchr0009g2411</name>
</gene>